<dbReference type="Pfam" id="PF00005">
    <property type="entry name" value="ABC_tran"/>
    <property type="match status" value="1"/>
</dbReference>
<reference evidence="4 5" key="1">
    <citation type="journal article" date="2019" name="Int. J. Syst. Evol. Microbiol.">
        <title>The Global Catalogue of Microorganisms (GCM) 10K type strain sequencing project: providing services to taxonomists for standard genome sequencing and annotation.</title>
        <authorList>
            <consortium name="The Broad Institute Genomics Platform"/>
            <consortium name="The Broad Institute Genome Sequencing Center for Infectious Disease"/>
            <person name="Wu L."/>
            <person name="Ma J."/>
        </authorList>
    </citation>
    <scope>NUCLEOTIDE SEQUENCE [LARGE SCALE GENOMIC DNA]</scope>
    <source>
        <strain evidence="4 5">CGMCC 1.12285</strain>
    </source>
</reference>
<dbReference type="Gene3D" id="3.40.50.300">
    <property type="entry name" value="P-loop containing nucleotide triphosphate hydrolases"/>
    <property type="match status" value="1"/>
</dbReference>
<dbReference type="PROSITE" id="PS00211">
    <property type="entry name" value="ABC_TRANSPORTER_1"/>
    <property type="match status" value="1"/>
</dbReference>
<evidence type="ECO:0000313" key="4">
    <source>
        <dbReference type="EMBL" id="MFD1527275.1"/>
    </source>
</evidence>
<proteinExistence type="inferred from homology"/>
<dbReference type="PANTHER" id="PTHR43335">
    <property type="entry name" value="ABC TRANSPORTER, ATP-BINDING PROTEIN"/>
    <property type="match status" value="1"/>
</dbReference>
<comment type="caution">
    <text evidence="4">The sequence shown here is derived from an EMBL/GenBank/DDBJ whole genome shotgun (WGS) entry which is preliminary data.</text>
</comment>
<organism evidence="4 5">
    <name type="scientific">Halolamina salina</name>
    <dbReference type="NCBI Taxonomy" id="1220023"/>
    <lineage>
        <taxon>Archaea</taxon>
        <taxon>Methanobacteriati</taxon>
        <taxon>Methanobacteriota</taxon>
        <taxon>Stenosarchaea group</taxon>
        <taxon>Halobacteria</taxon>
        <taxon>Halobacteriales</taxon>
        <taxon>Haloferacaceae</taxon>
    </lineage>
</organism>
<dbReference type="SUPFAM" id="SSF52540">
    <property type="entry name" value="P-loop containing nucleoside triphosphate hydrolases"/>
    <property type="match status" value="1"/>
</dbReference>
<dbReference type="GO" id="GO:0005524">
    <property type="term" value="F:ATP binding"/>
    <property type="evidence" value="ECO:0007669"/>
    <property type="project" value="UniProtKB-KW"/>
</dbReference>
<keyword evidence="4" id="KW-0067">ATP-binding</keyword>
<comment type="similarity">
    <text evidence="1">Belongs to the ABC transporter superfamily.</text>
</comment>
<keyword evidence="5" id="KW-1185">Reference proteome</keyword>
<dbReference type="EMBL" id="JBHUDH010000172">
    <property type="protein sequence ID" value="MFD1527275.1"/>
    <property type="molecule type" value="Genomic_DNA"/>
</dbReference>
<gene>
    <name evidence="4" type="ORF">ACFR9S_13400</name>
</gene>
<dbReference type="PANTHER" id="PTHR43335:SF4">
    <property type="entry name" value="ABC TRANSPORTER, ATP-BINDING PROTEIN"/>
    <property type="match status" value="1"/>
</dbReference>
<dbReference type="Proteomes" id="UP001597111">
    <property type="component" value="Unassembled WGS sequence"/>
</dbReference>
<keyword evidence="2" id="KW-0813">Transport</keyword>
<protein>
    <submittedName>
        <fullName evidence="4">ABC transporter ATP-binding protein</fullName>
    </submittedName>
</protein>
<feature type="non-terminal residue" evidence="4">
    <location>
        <position position="153"/>
    </location>
</feature>
<name>A0ABD6B8P4_9EURY</name>
<dbReference type="RefSeq" id="WP_379818872.1">
    <property type="nucleotide sequence ID" value="NZ_JBHUDH010000172.1"/>
</dbReference>
<dbReference type="AlphaFoldDB" id="A0ABD6B8P4"/>
<sequence>MAAIETHDLTKRYGDVVALDGLDLTVREGEVFGFLGPNGAGKSTAINILLGLVRPTAGSGRVLGHDVRSESRELRRRIGILPEGYSTYDRLTAREHLDYAIAAKGADDDPDALLDRTGLEPAARDRRAGGYSKGMQQRLALAIALVGDPDLLI</sequence>
<evidence type="ECO:0000313" key="5">
    <source>
        <dbReference type="Proteomes" id="UP001597111"/>
    </source>
</evidence>
<evidence type="ECO:0000256" key="2">
    <source>
        <dbReference type="ARBA" id="ARBA00022448"/>
    </source>
</evidence>
<dbReference type="InterPro" id="IPR003439">
    <property type="entry name" value="ABC_transporter-like_ATP-bd"/>
</dbReference>
<feature type="domain" description="ABC transporter" evidence="3">
    <location>
        <begin position="19"/>
        <end position="153"/>
    </location>
</feature>
<evidence type="ECO:0000259" key="3">
    <source>
        <dbReference type="Pfam" id="PF00005"/>
    </source>
</evidence>
<dbReference type="InterPro" id="IPR027417">
    <property type="entry name" value="P-loop_NTPase"/>
</dbReference>
<accession>A0ABD6B8P4</accession>
<keyword evidence="4" id="KW-0547">Nucleotide-binding</keyword>
<evidence type="ECO:0000256" key="1">
    <source>
        <dbReference type="ARBA" id="ARBA00005417"/>
    </source>
</evidence>
<dbReference type="CDD" id="cd03230">
    <property type="entry name" value="ABC_DR_subfamily_A"/>
    <property type="match status" value="1"/>
</dbReference>
<dbReference type="InterPro" id="IPR017871">
    <property type="entry name" value="ABC_transporter-like_CS"/>
</dbReference>